<accession>A0A6J4S619</accession>
<dbReference type="SUPFAM" id="SSF88946">
    <property type="entry name" value="Sigma2 domain of RNA polymerase sigma factors"/>
    <property type="match status" value="1"/>
</dbReference>
<dbReference type="NCBIfam" id="TIGR02937">
    <property type="entry name" value="sigma70-ECF"/>
    <property type="match status" value="1"/>
</dbReference>
<proteinExistence type="inferred from homology"/>
<dbReference type="Gene3D" id="1.10.10.10">
    <property type="entry name" value="Winged helix-like DNA-binding domain superfamily/Winged helix DNA-binding domain"/>
    <property type="match status" value="1"/>
</dbReference>
<evidence type="ECO:0000256" key="3">
    <source>
        <dbReference type="ARBA" id="ARBA00023082"/>
    </source>
</evidence>
<dbReference type="InterPro" id="IPR036388">
    <property type="entry name" value="WH-like_DNA-bd_sf"/>
</dbReference>
<dbReference type="GO" id="GO:0016987">
    <property type="term" value="F:sigma factor activity"/>
    <property type="evidence" value="ECO:0007669"/>
    <property type="project" value="UniProtKB-KW"/>
</dbReference>
<evidence type="ECO:0000256" key="1">
    <source>
        <dbReference type="ARBA" id="ARBA00010641"/>
    </source>
</evidence>
<evidence type="ECO:0000259" key="5">
    <source>
        <dbReference type="Pfam" id="PF04542"/>
    </source>
</evidence>
<dbReference type="InterPro" id="IPR013324">
    <property type="entry name" value="RNA_pol_sigma_r3/r4-like"/>
</dbReference>
<evidence type="ECO:0000256" key="4">
    <source>
        <dbReference type="ARBA" id="ARBA00023163"/>
    </source>
</evidence>
<gene>
    <name evidence="7" type="ORF">AVDCRST_MAG67-2105</name>
</gene>
<dbReference type="PANTHER" id="PTHR43133:SF62">
    <property type="entry name" value="RNA POLYMERASE SIGMA FACTOR SIGZ"/>
    <property type="match status" value="1"/>
</dbReference>
<name>A0A6J4S619_9ACTN</name>
<keyword evidence="4" id="KW-0804">Transcription</keyword>
<dbReference type="AlphaFoldDB" id="A0A6J4S619"/>
<dbReference type="SUPFAM" id="SSF88659">
    <property type="entry name" value="Sigma3 and sigma4 domains of RNA polymerase sigma factors"/>
    <property type="match status" value="1"/>
</dbReference>
<dbReference type="PANTHER" id="PTHR43133">
    <property type="entry name" value="RNA POLYMERASE ECF-TYPE SIGMA FACTO"/>
    <property type="match status" value="1"/>
</dbReference>
<dbReference type="InterPro" id="IPR013249">
    <property type="entry name" value="RNA_pol_sigma70_r4_t2"/>
</dbReference>
<dbReference type="CDD" id="cd06171">
    <property type="entry name" value="Sigma70_r4"/>
    <property type="match status" value="1"/>
</dbReference>
<dbReference type="Pfam" id="PF08281">
    <property type="entry name" value="Sigma70_r4_2"/>
    <property type="match status" value="1"/>
</dbReference>
<feature type="domain" description="RNA polymerase sigma-70 region 2" evidence="5">
    <location>
        <begin position="15"/>
        <end position="83"/>
    </location>
</feature>
<dbReference type="GO" id="GO:0003677">
    <property type="term" value="F:DNA binding"/>
    <property type="evidence" value="ECO:0007669"/>
    <property type="project" value="InterPro"/>
</dbReference>
<organism evidence="7">
    <name type="scientific">uncultured Solirubrobacteraceae bacterium</name>
    <dbReference type="NCBI Taxonomy" id="1162706"/>
    <lineage>
        <taxon>Bacteria</taxon>
        <taxon>Bacillati</taxon>
        <taxon>Actinomycetota</taxon>
        <taxon>Thermoleophilia</taxon>
        <taxon>Solirubrobacterales</taxon>
        <taxon>Solirubrobacteraceae</taxon>
        <taxon>environmental samples</taxon>
    </lineage>
</organism>
<keyword evidence="2" id="KW-0805">Transcription regulation</keyword>
<dbReference type="InterPro" id="IPR013325">
    <property type="entry name" value="RNA_pol_sigma_r2"/>
</dbReference>
<protein>
    <recommendedName>
        <fullName evidence="8">RNA polymerase ECF-type sigma factor</fullName>
    </recommendedName>
</protein>
<dbReference type="InterPro" id="IPR007627">
    <property type="entry name" value="RNA_pol_sigma70_r2"/>
</dbReference>
<dbReference type="GO" id="GO:0006352">
    <property type="term" value="P:DNA-templated transcription initiation"/>
    <property type="evidence" value="ECO:0007669"/>
    <property type="project" value="InterPro"/>
</dbReference>
<evidence type="ECO:0000256" key="2">
    <source>
        <dbReference type="ARBA" id="ARBA00023015"/>
    </source>
</evidence>
<reference evidence="7" key="1">
    <citation type="submission" date="2020-02" db="EMBL/GenBank/DDBJ databases">
        <authorList>
            <person name="Meier V. D."/>
        </authorList>
    </citation>
    <scope>NUCLEOTIDE SEQUENCE</scope>
    <source>
        <strain evidence="7">AVDCRST_MAG67</strain>
    </source>
</reference>
<dbReference type="InterPro" id="IPR039425">
    <property type="entry name" value="RNA_pol_sigma-70-like"/>
</dbReference>
<feature type="domain" description="RNA polymerase sigma factor 70 region 4 type 2" evidence="6">
    <location>
        <begin position="112"/>
        <end position="162"/>
    </location>
</feature>
<dbReference type="EMBL" id="CADCVQ010000054">
    <property type="protein sequence ID" value="CAA9485705.1"/>
    <property type="molecule type" value="Genomic_DNA"/>
</dbReference>
<dbReference type="InterPro" id="IPR014284">
    <property type="entry name" value="RNA_pol_sigma-70_dom"/>
</dbReference>
<evidence type="ECO:0000313" key="7">
    <source>
        <dbReference type="EMBL" id="CAA9485705.1"/>
    </source>
</evidence>
<comment type="similarity">
    <text evidence="1">Belongs to the sigma-70 factor family. ECF subfamily.</text>
</comment>
<evidence type="ECO:0008006" key="8">
    <source>
        <dbReference type="Google" id="ProtNLM"/>
    </source>
</evidence>
<keyword evidence="3" id="KW-0731">Sigma factor</keyword>
<evidence type="ECO:0000259" key="6">
    <source>
        <dbReference type="Pfam" id="PF08281"/>
    </source>
</evidence>
<dbReference type="Pfam" id="PF04542">
    <property type="entry name" value="Sigma70_r2"/>
    <property type="match status" value="1"/>
</dbReference>
<dbReference type="Gene3D" id="1.10.1740.10">
    <property type="match status" value="1"/>
</dbReference>
<sequence length="170" mass="18406">MATPINTSSGSFDALYRDSARDLYAYVRTLLCDDAAAEDVTALAFERAYRRRASFDAGRGSQRGWLFGIARNAALDELRRRKRAAPLVGELPDEHAPAPDEEADLAVRRTTVRAALANLSPRDRELVALKFHGGLTNAELAAVLGTSESNAGTRVHRAVAKLREACNAPA</sequence>